<proteinExistence type="predicted"/>
<keyword evidence="2" id="KW-1185">Reference proteome</keyword>
<sequence length="43" mass="4990">MLKLVNSHRRLFPSWQKLSVDEMAATMQRMDAAGVRTTQENLQ</sequence>
<name>A0ABW3V140_9HYPH</name>
<dbReference type="EMBL" id="JBHTMA010000032">
    <property type="protein sequence ID" value="MFD1226708.1"/>
    <property type="molecule type" value="Genomic_DNA"/>
</dbReference>
<gene>
    <name evidence="1" type="ORF">ACFQ35_06020</name>
</gene>
<protein>
    <submittedName>
        <fullName evidence="1">Uncharacterized protein</fullName>
    </submittedName>
</protein>
<evidence type="ECO:0000313" key="2">
    <source>
        <dbReference type="Proteomes" id="UP001597263"/>
    </source>
</evidence>
<evidence type="ECO:0000313" key="1">
    <source>
        <dbReference type="EMBL" id="MFD1226708.1"/>
    </source>
</evidence>
<accession>A0ABW3V140</accession>
<comment type="caution">
    <text evidence="1">The sequence shown here is derived from an EMBL/GenBank/DDBJ whole genome shotgun (WGS) entry which is preliminary data.</text>
</comment>
<reference evidence="2" key="1">
    <citation type="journal article" date="2019" name="Int. J. Syst. Evol. Microbiol.">
        <title>The Global Catalogue of Microorganisms (GCM) 10K type strain sequencing project: providing services to taxonomists for standard genome sequencing and annotation.</title>
        <authorList>
            <consortium name="The Broad Institute Genomics Platform"/>
            <consortium name="The Broad Institute Genome Sequencing Center for Infectious Disease"/>
            <person name="Wu L."/>
            <person name="Ma J."/>
        </authorList>
    </citation>
    <scope>NUCLEOTIDE SEQUENCE [LARGE SCALE GENOMIC DNA]</scope>
    <source>
        <strain evidence="2">CCUG 49584</strain>
    </source>
</reference>
<dbReference type="RefSeq" id="WP_289388424.1">
    <property type="nucleotide sequence ID" value="NZ_JAUCBM010000012.1"/>
</dbReference>
<dbReference type="Proteomes" id="UP001597263">
    <property type="component" value="Unassembled WGS sequence"/>
</dbReference>
<organism evidence="1 2">
    <name type="scientific">Pseudochrobactrum kiredjianiae</name>
    <dbReference type="NCBI Taxonomy" id="386305"/>
    <lineage>
        <taxon>Bacteria</taxon>
        <taxon>Pseudomonadati</taxon>
        <taxon>Pseudomonadota</taxon>
        <taxon>Alphaproteobacteria</taxon>
        <taxon>Hyphomicrobiales</taxon>
        <taxon>Brucellaceae</taxon>
        <taxon>Pseudochrobactrum</taxon>
    </lineage>
</organism>